<dbReference type="RefSeq" id="WP_311924292.1">
    <property type="nucleotide sequence ID" value="NZ_JARPWV010000075.1"/>
</dbReference>
<dbReference type="Proteomes" id="UP001264335">
    <property type="component" value="Unassembled WGS sequence"/>
</dbReference>
<evidence type="ECO:0000313" key="1">
    <source>
        <dbReference type="EMBL" id="MDT2516825.1"/>
    </source>
</evidence>
<gene>
    <name evidence="1" type="ORF">P7D79_21620</name>
</gene>
<name>A0ABD5FF27_ENTAV</name>
<accession>A0ABD5FF27</accession>
<reference evidence="1 2" key="1">
    <citation type="submission" date="2023-03" db="EMBL/GenBank/DDBJ databases">
        <authorList>
            <person name="Shen W."/>
            <person name="Cai J."/>
        </authorList>
    </citation>
    <scope>NUCLEOTIDE SEQUENCE [LARGE SCALE GENOMIC DNA]</scope>
    <source>
        <strain evidence="1 2">Y2</strain>
    </source>
</reference>
<dbReference type="EMBL" id="JARPWY010000108">
    <property type="protein sequence ID" value="MDT2516825.1"/>
    <property type="molecule type" value="Genomic_DNA"/>
</dbReference>
<comment type="caution">
    <text evidence="1">The sequence shown here is derived from an EMBL/GenBank/DDBJ whole genome shotgun (WGS) entry which is preliminary data.</text>
</comment>
<dbReference type="AlphaFoldDB" id="A0ABD5FF27"/>
<proteinExistence type="predicted"/>
<evidence type="ECO:0008006" key="3">
    <source>
        <dbReference type="Google" id="ProtNLM"/>
    </source>
</evidence>
<evidence type="ECO:0000313" key="2">
    <source>
        <dbReference type="Proteomes" id="UP001264335"/>
    </source>
</evidence>
<sequence>MDQEKEQKVNYHPKKLTICKNCGKDEHRKTAVFCSNCGRKLEG</sequence>
<protein>
    <recommendedName>
        <fullName evidence="3">Zinc-ribbon domain-containing protein</fullName>
    </recommendedName>
</protein>
<organism evidence="1 2">
    <name type="scientific">Enterococcus avium</name>
    <name type="common">Streptococcus avium</name>
    <dbReference type="NCBI Taxonomy" id="33945"/>
    <lineage>
        <taxon>Bacteria</taxon>
        <taxon>Bacillati</taxon>
        <taxon>Bacillota</taxon>
        <taxon>Bacilli</taxon>
        <taxon>Lactobacillales</taxon>
        <taxon>Enterococcaceae</taxon>
        <taxon>Enterococcus</taxon>
    </lineage>
</organism>